<feature type="compositionally biased region" description="Basic and acidic residues" evidence="4">
    <location>
        <begin position="154"/>
        <end position="165"/>
    </location>
</feature>
<sequence length="214" mass="24362">MSGRSRGRGGRGGAGGTSLNREQLNSIGVVPGENLPGPITEPPPLYPTLNRKPLPLRESVEIDYLLILRRDFIDHMQTSGAYLKMPEDRKGKPQHEIDRLLAQLPNVKEKFDWQLFPAELRPKVVAKRMKLKDVKSSIDIESRLKQLEKLEEKSGEAMDVTVKEEAEQEENEEQLEVNYEDEDIDDGTDYANNYFDNGEAYEDEDDNLDDGPIY</sequence>
<feature type="region of interest" description="Disordered" evidence="4">
    <location>
        <begin position="154"/>
        <end position="214"/>
    </location>
</feature>
<dbReference type="Proteomes" id="UP000801492">
    <property type="component" value="Unassembled WGS sequence"/>
</dbReference>
<evidence type="ECO:0000256" key="1">
    <source>
        <dbReference type="ARBA" id="ARBA00004123"/>
    </source>
</evidence>
<name>A0A8K0D1C0_IGNLU</name>
<gene>
    <name evidence="5" type="ORF">ILUMI_11896</name>
</gene>
<comment type="caution">
    <text evidence="5">The sequence shown here is derived from an EMBL/GenBank/DDBJ whole genome shotgun (WGS) entry which is preliminary data.</text>
</comment>
<evidence type="ECO:0000256" key="3">
    <source>
        <dbReference type="ARBA" id="ARBA00023242"/>
    </source>
</evidence>
<dbReference type="PANTHER" id="PTHR15367:SF2">
    <property type="entry name" value="DNA-DIRECTED RNA POLYMERASE III SUBUNIT"/>
    <property type="match status" value="1"/>
</dbReference>
<comment type="similarity">
    <text evidence="2">Belongs to the eukaryotic RPC7 RNA polymerase subunit family.</text>
</comment>
<dbReference type="PANTHER" id="PTHR15367">
    <property type="entry name" value="DNA-DIRECTED RNA POLYMERASE III"/>
    <property type="match status" value="1"/>
</dbReference>
<evidence type="ECO:0008006" key="7">
    <source>
        <dbReference type="Google" id="ProtNLM"/>
    </source>
</evidence>
<dbReference type="EMBL" id="VTPC01007166">
    <property type="protein sequence ID" value="KAF2894277.1"/>
    <property type="molecule type" value="Genomic_DNA"/>
</dbReference>
<reference evidence="5" key="1">
    <citation type="submission" date="2019-08" db="EMBL/GenBank/DDBJ databases">
        <title>The genome of the North American firefly Photinus pyralis.</title>
        <authorList>
            <consortium name="Photinus pyralis genome working group"/>
            <person name="Fallon T.R."/>
            <person name="Sander Lower S.E."/>
            <person name="Weng J.-K."/>
        </authorList>
    </citation>
    <scope>NUCLEOTIDE SEQUENCE</scope>
    <source>
        <strain evidence="5">TRF0915ILg1</strain>
        <tissue evidence="5">Whole body</tissue>
    </source>
</reference>
<keyword evidence="6" id="KW-1185">Reference proteome</keyword>
<dbReference type="InterPro" id="IPR024661">
    <property type="entry name" value="RNA_pol_III_Rpc31"/>
</dbReference>
<feature type="compositionally biased region" description="Acidic residues" evidence="4">
    <location>
        <begin position="199"/>
        <end position="214"/>
    </location>
</feature>
<dbReference type="AlphaFoldDB" id="A0A8K0D1C0"/>
<dbReference type="GO" id="GO:0006383">
    <property type="term" value="P:transcription by RNA polymerase III"/>
    <property type="evidence" value="ECO:0007669"/>
    <property type="project" value="UniProtKB-UniRule"/>
</dbReference>
<organism evidence="5 6">
    <name type="scientific">Ignelater luminosus</name>
    <name type="common">Cucubano</name>
    <name type="synonym">Pyrophorus luminosus</name>
    <dbReference type="NCBI Taxonomy" id="2038154"/>
    <lineage>
        <taxon>Eukaryota</taxon>
        <taxon>Metazoa</taxon>
        <taxon>Ecdysozoa</taxon>
        <taxon>Arthropoda</taxon>
        <taxon>Hexapoda</taxon>
        <taxon>Insecta</taxon>
        <taxon>Pterygota</taxon>
        <taxon>Neoptera</taxon>
        <taxon>Endopterygota</taxon>
        <taxon>Coleoptera</taxon>
        <taxon>Polyphaga</taxon>
        <taxon>Elateriformia</taxon>
        <taxon>Elateroidea</taxon>
        <taxon>Elateridae</taxon>
        <taxon>Agrypninae</taxon>
        <taxon>Pyrophorini</taxon>
        <taxon>Ignelater</taxon>
    </lineage>
</organism>
<evidence type="ECO:0000313" key="6">
    <source>
        <dbReference type="Proteomes" id="UP000801492"/>
    </source>
</evidence>
<dbReference type="OrthoDB" id="5377312at2759"/>
<protein>
    <recommendedName>
        <fullName evidence="7">DNA-directed RNA polymerase III subunit</fullName>
    </recommendedName>
</protein>
<comment type="subcellular location">
    <subcellularLocation>
        <location evidence="1">Nucleus</location>
    </subcellularLocation>
</comment>
<feature type="region of interest" description="Disordered" evidence="4">
    <location>
        <begin position="1"/>
        <end position="50"/>
    </location>
</feature>
<evidence type="ECO:0000256" key="4">
    <source>
        <dbReference type="SAM" id="MobiDB-lite"/>
    </source>
</evidence>
<feature type="compositionally biased region" description="Polar residues" evidence="4">
    <location>
        <begin position="17"/>
        <end position="26"/>
    </location>
</feature>
<feature type="compositionally biased region" description="Acidic residues" evidence="4">
    <location>
        <begin position="166"/>
        <end position="188"/>
    </location>
</feature>
<accession>A0A8K0D1C0</accession>
<dbReference type="Pfam" id="PF11705">
    <property type="entry name" value="RNA_pol_3_Rpc31"/>
    <property type="match status" value="1"/>
</dbReference>
<dbReference type="GO" id="GO:0005666">
    <property type="term" value="C:RNA polymerase III complex"/>
    <property type="evidence" value="ECO:0007669"/>
    <property type="project" value="UniProtKB-UniRule"/>
</dbReference>
<keyword evidence="3" id="KW-0539">Nucleus</keyword>
<evidence type="ECO:0000313" key="5">
    <source>
        <dbReference type="EMBL" id="KAF2894277.1"/>
    </source>
</evidence>
<evidence type="ECO:0000256" key="2">
    <source>
        <dbReference type="ARBA" id="ARBA00008352"/>
    </source>
</evidence>
<proteinExistence type="inferred from homology"/>